<proteinExistence type="inferred from homology"/>
<evidence type="ECO:0000256" key="2">
    <source>
        <dbReference type="ARBA" id="ARBA00023002"/>
    </source>
</evidence>
<evidence type="ECO:0000256" key="5">
    <source>
        <dbReference type="ARBA" id="ARBA00049233"/>
    </source>
</evidence>
<dbReference type="Pfam" id="PF22725">
    <property type="entry name" value="GFO_IDH_MocA_C3"/>
    <property type="match status" value="1"/>
</dbReference>
<dbReference type="PANTHER" id="PTHR22604:SF115">
    <property type="entry name" value="DIHYDRODIOL DEHYDROGENASE, PUTATIVE (AFU_ORTHOLOGUE AFUA_1G07520)-RELATED"/>
    <property type="match status" value="1"/>
</dbReference>
<dbReference type="Gene3D" id="3.40.50.720">
    <property type="entry name" value="NAD(P)-binding Rossmann-like Domain"/>
    <property type="match status" value="1"/>
</dbReference>
<organism evidence="8 9">
    <name type="scientific">Nothophoma quercina</name>
    <dbReference type="NCBI Taxonomy" id="749835"/>
    <lineage>
        <taxon>Eukaryota</taxon>
        <taxon>Fungi</taxon>
        <taxon>Dikarya</taxon>
        <taxon>Ascomycota</taxon>
        <taxon>Pezizomycotina</taxon>
        <taxon>Dothideomycetes</taxon>
        <taxon>Pleosporomycetidae</taxon>
        <taxon>Pleosporales</taxon>
        <taxon>Pleosporineae</taxon>
        <taxon>Didymellaceae</taxon>
        <taxon>Nothophoma</taxon>
    </lineage>
</organism>
<dbReference type="InterPro" id="IPR000683">
    <property type="entry name" value="Gfo/Idh/MocA-like_OxRdtase_N"/>
</dbReference>
<reference evidence="8 9" key="1">
    <citation type="submission" date="2024-02" db="EMBL/GenBank/DDBJ databases">
        <title>De novo assembly and annotation of 12 fungi associated with fruit tree decline syndrome in Ontario, Canada.</title>
        <authorList>
            <person name="Sulman M."/>
            <person name="Ellouze W."/>
            <person name="Ilyukhin E."/>
        </authorList>
    </citation>
    <scope>NUCLEOTIDE SEQUENCE [LARGE SCALE GENOMIC DNA]</scope>
    <source>
        <strain evidence="8 9">M97-236</strain>
    </source>
</reference>
<comment type="caution">
    <text evidence="8">The sequence shown here is derived from an EMBL/GenBank/DDBJ whole genome shotgun (WGS) entry which is preliminary data.</text>
</comment>
<sequence>MTSESFALRWGILATGGIAKTFTKDLLIDPSTRNTDDVRHVVAAAASSNSESRAAAFLREVGAPETAKAYGSYKELVTNSNVDIIYIATPHSHHYQHVRLALEAGKHVLIEKPITVNAFQAQILYSIAKEKGLFLMEAVWTRFFPLTLAIQDFIRSGKLGTIKRVYADLSFWNDVEQEFGTGHRMVNMDLAGGALLDLGIYSLTWVFLVLYHLQDSKTTKKNPVVKGAISKYAQTGCDEMTAILLDFPGVHVGAAPDAVTDASSVNDNGDAHAFALTNMRVSHESNADHPAEPVRIQGTLGDITISQACYRPLSYTLVPAQNESRGKLADFEMRNVEHETPGGGHGMFWEADECARCVRDGKTESAVMGWDESVEVMRVMDEVRRQGGLGYPDRIESTEYPLEGFGL</sequence>
<accession>A0ABR3RTR2</accession>
<feature type="domain" description="Gfo/Idh/MocA-like oxidoreductase N-terminal" evidence="6">
    <location>
        <begin position="9"/>
        <end position="136"/>
    </location>
</feature>
<keyword evidence="2" id="KW-0560">Oxidoreductase</keyword>
<evidence type="ECO:0000256" key="3">
    <source>
        <dbReference type="ARBA" id="ARBA00038984"/>
    </source>
</evidence>
<evidence type="ECO:0000259" key="6">
    <source>
        <dbReference type="Pfam" id="PF01408"/>
    </source>
</evidence>
<dbReference type="SUPFAM" id="SSF55347">
    <property type="entry name" value="Glyceraldehyde-3-phosphate dehydrogenase-like, C-terminal domain"/>
    <property type="match status" value="1"/>
</dbReference>
<dbReference type="InterPro" id="IPR050984">
    <property type="entry name" value="Gfo/Idh/MocA_domain"/>
</dbReference>
<keyword evidence="9" id="KW-1185">Reference proteome</keyword>
<dbReference type="InterPro" id="IPR036291">
    <property type="entry name" value="NAD(P)-bd_dom_sf"/>
</dbReference>
<dbReference type="Gene3D" id="3.30.360.10">
    <property type="entry name" value="Dihydrodipicolinate Reductase, domain 2"/>
    <property type="match status" value="1"/>
</dbReference>
<evidence type="ECO:0000256" key="1">
    <source>
        <dbReference type="ARBA" id="ARBA00010928"/>
    </source>
</evidence>
<evidence type="ECO:0000313" key="9">
    <source>
        <dbReference type="Proteomes" id="UP001521222"/>
    </source>
</evidence>
<comment type="catalytic activity">
    <reaction evidence="5">
        <text>D-xylose + NADP(+) = D-xylono-1,5-lactone + NADPH + H(+)</text>
        <dbReference type="Rhea" id="RHEA:22000"/>
        <dbReference type="ChEBI" id="CHEBI:15378"/>
        <dbReference type="ChEBI" id="CHEBI:15867"/>
        <dbReference type="ChEBI" id="CHEBI:53455"/>
        <dbReference type="ChEBI" id="CHEBI:57783"/>
        <dbReference type="ChEBI" id="CHEBI:58349"/>
        <dbReference type="EC" id="1.1.1.179"/>
    </reaction>
</comment>
<protein>
    <recommendedName>
        <fullName evidence="3">D-xylose 1-dehydrogenase (NADP(+), D-xylono-1,5-lactone-forming)</fullName>
        <ecNumber evidence="3">1.1.1.179</ecNumber>
    </recommendedName>
    <alternativeName>
        <fullName evidence="4">D-xylose-NADP dehydrogenase</fullName>
    </alternativeName>
</protein>
<name>A0ABR3RTR2_9PLEO</name>
<evidence type="ECO:0000259" key="7">
    <source>
        <dbReference type="Pfam" id="PF22725"/>
    </source>
</evidence>
<dbReference type="Proteomes" id="UP001521222">
    <property type="component" value="Unassembled WGS sequence"/>
</dbReference>
<dbReference type="EMBL" id="JAKIXB020000006">
    <property type="protein sequence ID" value="KAL1607332.1"/>
    <property type="molecule type" value="Genomic_DNA"/>
</dbReference>
<dbReference type="InterPro" id="IPR055170">
    <property type="entry name" value="GFO_IDH_MocA-like_dom"/>
</dbReference>
<dbReference type="Pfam" id="PF01408">
    <property type="entry name" value="GFO_IDH_MocA"/>
    <property type="match status" value="1"/>
</dbReference>
<dbReference type="PANTHER" id="PTHR22604">
    <property type="entry name" value="OXIDOREDUCTASES"/>
    <property type="match status" value="1"/>
</dbReference>
<dbReference type="EC" id="1.1.1.179" evidence="3"/>
<evidence type="ECO:0000313" key="8">
    <source>
        <dbReference type="EMBL" id="KAL1607332.1"/>
    </source>
</evidence>
<gene>
    <name evidence="8" type="ORF">SLS59_002297</name>
</gene>
<dbReference type="SUPFAM" id="SSF51735">
    <property type="entry name" value="NAD(P)-binding Rossmann-fold domains"/>
    <property type="match status" value="1"/>
</dbReference>
<feature type="domain" description="GFO/IDH/MocA-like oxidoreductase" evidence="7">
    <location>
        <begin position="149"/>
        <end position="251"/>
    </location>
</feature>
<comment type="similarity">
    <text evidence="1">Belongs to the Gfo/Idh/MocA family.</text>
</comment>
<evidence type="ECO:0000256" key="4">
    <source>
        <dbReference type="ARBA" id="ARBA00042988"/>
    </source>
</evidence>